<gene>
    <name evidence="2" type="ORF">FM038_014090</name>
</gene>
<feature type="transmembrane region" description="Helical" evidence="1">
    <location>
        <begin position="35"/>
        <end position="53"/>
    </location>
</feature>
<evidence type="ECO:0000256" key="1">
    <source>
        <dbReference type="SAM" id="Phobius"/>
    </source>
</evidence>
<reference evidence="2" key="1">
    <citation type="submission" date="2021-07" db="EMBL/GenBank/DDBJ databases">
        <title>Shewanella sp. YLB-07 whole genome sequence.</title>
        <authorList>
            <person name="Yu L."/>
        </authorList>
    </citation>
    <scope>NUCLEOTIDE SEQUENCE</scope>
    <source>
        <strain evidence="2">YLB-08</strain>
    </source>
</reference>
<keyword evidence="1" id="KW-1133">Transmembrane helix</keyword>
<keyword evidence="3" id="KW-1185">Reference proteome</keyword>
<sequence>MRIVVGFFILFAVVVIALGNPEISNMVSTLDNSLKAALCTAIVAVSVVVFSQWRFDERQREQHEHNLKTKEYERKQDKAEKIHLLSQDVESEFRLLHFQLVKSGSKELKALNIKEREIQFNIFFESGHKITENCSQIVTLIKIYFPKIDTKPMESTNFQYDDILEGVVESLETEKTDLLSKKTDTISLAFKKLQNEVKRDVTAFWDKSN</sequence>
<evidence type="ECO:0000313" key="2">
    <source>
        <dbReference type="EMBL" id="QPG58448.1"/>
    </source>
</evidence>
<organism evidence="2 3">
    <name type="scientific">Shewanella eurypsychrophilus</name>
    <dbReference type="NCBI Taxonomy" id="2593656"/>
    <lineage>
        <taxon>Bacteria</taxon>
        <taxon>Pseudomonadati</taxon>
        <taxon>Pseudomonadota</taxon>
        <taxon>Gammaproteobacteria</taxon>
        <taxon>Alteromonadales</taxon>
        <taxon>Shewanellaceae</taxon>
        <taxon>Shewanella</taxon>
    </lineage>
</organism>
<keyword evidence="1" id="KW-0812">Transmembrane</keyword>
<proteinExistence type="predicted"/>
<name>A0ABX6V9D2_9GAMM</name>
<dbReference type="EMBL" id="CP045503">
    <property type="protein sequence ID" value="QPG58448.1"/>
    <property type="molecule type" value="Genomic_DNA"/>
</dbReference>
<protein>
    <submittedName>
        <fullName evidence="2">Uncharacterized protein</fullName>
    </submittedName>
</protein>
<accession>A0ABX6V9D2</accession>
<keyword evidence="1" id="KW-0472">Membrane</keyword>
<dbReference type="RefSeq" id="WP_195873054.1">
    <property type="nucleotide sequence ID" value="NZ_CP045503.2"/>
</dbReference>
<dbReference type="Proteomes" id="UP000316416">
    <property type="component" value="Chromosome"/>
</dbReference>
<evidence type="ECO:0000313" key="3">
    <source>
        <dbReference type="Proteomes" id="UP000316416"/>
    </source>
</evidence>